<evidence type="ECO:0000256" key="1">
    <source>
        <dbReference type="SAM" id="MobiDB-lite"/>
    </source>
</evidence>
<gene>
    <name evidence="2" type="ORF">NQ318_021267</name>
</gene>
<dbReference type="AlphaFoldDB" id="A0AAV8ZE98"/>
<comment type="caution">
    <text evidence="2">The sequence shown here is derived from an EMBL/GenBank/DDBJ whole genome shotgun (WGS) entry which is preliminary data.</text>
</comment>
<evidence type="ECO:0000313" key="3">
    <source>
        <dbReference type="Proteomes" id="UP001162162"/>
    </source>
</evidence>
<keyword evidence="3" id="KW-1185">Reference proteome</keyword>
<reference evidence="2" key="1">
    <citation type="journal article" date="2023" name="Insect Mol. Biol.">
        <title>Genome sequencing provides insights into the evolution of gene families encoding plant cell wall-degrading enzymes in longhorned beetles.</title>
        <authorList>
            <person name="Shin N.R."/>
            <person name="Okamura Y."/>
            <person name="Kirsch R."/>
            <person name="Pauchet Y."/>
        </authorList>
    </citation>
    <scope>NUCLEOTIDE SEQUENCE</scope>
    <source>
        <strain evidence="2">AMC_N1</strain>
    </source>
</reference>
<feature type="non-terminal residue" evidence="2">
    <location>
        <position position="95"/>
    </location>
</feature>
<feature type="region of interest" description="Disordered" evidence="1">
    <location>
        <begin position="25"/>
        <end position="48"/>
    </location>
</feature>
<name>A0AAV8ZE98_9CUCU</name>
<evidence type="ECO:0000313" key="2">
    <source>
        <dbReference type="EMBL" id="KAJ8961669.1"/>
    </source>
</evidence>
<proteinExistence type="predicted"/>
<dbReference type="Proteomes" id="UP001162162">
    <property type="component" value="Unassembled WGS sequence"/>
</dbReference>
<accession>A0AAV8ZE98</accession>
<sequence>MRCATEDGTFFSDIAQQTTQAIGEVWPTDTPSPDIPTQRYLKPPRHPVTVKRSERKVSFIFDPPLLNEEGRCEGMRKVCAKLVPKVLTDDQKARR</sequence>
<dbReference type="EMBL" id="JAPWTK010000004">
    <property type="protein sequence ID" value="KAJ8961669.1"/>
    <property type="molecule type" value="Genomic_DNA"/>
</dbReference>
<organism evidence="2 3">
    <name type="scientific">Aromia moschata</name>
    <dbReference type="NCBI Taxonomy" id="1265417"/>
    <lineage>
        <taxon>Eukaryota</taxon>
        <taxon>Metazoa</taxon>
        <taxon>Ecdysozoa</taxon>
        <taxon>Arthropoda</taxon>
        <taxon>Hexapoda</taxon>
        <taxon>Insecta</taxon>
        <taxon>Pterygota</taxon>
        <taxon>Neoptera</taxon>
        <taxon>Endopterygota</taxon>
        <taxon>Coleoptera</taxon>
        <taxon>Polyphaga</taxon>
        <taxon>Cucujiformia</taxon>
        <taxon>Chrysomeloidea</taxon>
        <taxon>Cerambycidae</taxon>
        <taxon>Cerambycinae</taxon>
        <taxon>Callichromatini</taxon>
        <taxon>Aromia</taxon>
    </lineage>
</organism>
<protein>
    <submittedName>
        <fullName evidence="2">Uncharacterized protein</fullName>
    </submittedName>
</protein>